<proteinExistence type="inferred from homology"/>
<evidence type="ECO:0000256" key="1">
    <source>
        <dbReference type="ARBA" id="ARBA00010638"/>
    </source>
</evidence>
<comment type="similarity">
    <text evidence="1">Belongs to the 5-formyltetrahydrofolate cyclo-ligase family.</text>
</comment>
<feature type="binding site" evidence="4">
    <location>
        <position position="68"/>
    </location>
    <ligand>
        <name>substrate</name>
    </ligand>
</feature>
<keyword evidence="2 4" id="KW-0547">Nucleotide-binding</keyword>
<keyword evidence="5" id="KW-0436">Ligase</keyword>
<evidence type="ECO:0000256" key="4">
    <source>
        <dbReference type="PIRSR" id="PIRSR006806-1"/>
    </source>
</evidence>
<accession>W6JSS4</accession>
<dbReference type="Proteomes" id="UP000035763">
    <property type="component" value="Unassembled WGS sequence"/>
</dbReference>
<dbReference type="Gene3D" id="3.40.50.10420">
    <property type="entry name" value="NagB/RpiA/CoA transferase-like"/>
    <property type="match status" value="1"/>
</dbReference>
<feature type="binding site" evidence="4">
    <location>
        <begin position="138"/>
        <end position="146"/>
    </location>
    <ligand>
        <name>ATP</name>
        <dbReference type="ChEBI" id="CHEBI:30616"/>
    </ligand>
</feature>
<evidence type="ECO:0000313" key="5">
    <source>
        <dbReference type="EMBL" id="CCH72148.1"/>
    </source>
</evidence>
<keyword evidence="6" id="KW-1185">Reference proteome</keyword>
<dbReference type="STRING" id="1193182.BN11_1390003"/>
<dbReference type="Pfam" id="PF01812">
    <property type="entry name" value="5-FTHF_cyc-lig"/>
    <property type="match status" value="1"/>
</dbReference>
<evidence type="ECO:0000256" key="3">
    <source>
        <dbReference type="ARBA" id="ARBA00022840"/>
    </source>
</evidence>
<dbReference type="GO" id="GO:0009396">
    <property type="term" value="P:folic acid-containing compound biosynthetic process"/>
    <property type="evidence" value="ECO:0007669"/>
    <property type="project" value="TreeGrafter"/>
</dbReference>
<dbReference type="GO" id="GO:0005524">
    <property type="term" value="F:ATP binding"/>
    <property type="evidence" value="ECO:0007669"/>
    <property type="project" value="UniProtKB-KW"/>
</dbReference>
<dbReference type="PIRSF" id="PIRSF006806">
    <property type="entry name" value="FTHF_cligase"/>
    <property type="match status" value="1"/>
</dbReference>
<comment type="caution">
    <text evidence="5">The sequence shown here is derived from an EMBL/GenBank/DDBJ whole genome shotgun (WGS) entry which is preliminary data.</text>
</comment>
<protein>
    <submittedName>
        <fullName evidence="5">Putative ligase</fullName>
    </submittedName>
</protein>
<evidence type="ECO:0000313" key="6">
    <source>
        <dbReference type="Proteomes" id="UP000035763"/>
    </source>
</evidence>
<evidence type="ECO:0000256" key="2">
    <source>
        <dbReference type="ARBA" id="ARBA00022741"/>
    </source>
</evidence>
<dbReference type="AlphaFoldDB" id="W6JSS4"/>
<sequence length="202" mass="21774">MGRYPDAPTLAIMGLSVKQQVRAQRRAARRAIAATRDLAADGEGIARHTLALADNLAIGPGEVVTAYEALPAEPQTQAVCRALTQRAVHVIVPITLASFDLDWHELDDPDRTPLGLDAVAACRLLLIPGLSVDRHGTRMGQAGGCYDRTLPRARPDAVVVTLLHPGEFLDATLPADRWDQPVDAVVTADGPAWTRHGQRHRP</sequence>
<gene>
    <name evidence="5" type="ORF">BN11_1390003</name>
</gene>
<keyword evidence="3 4" id="KW-0067">ATP-binding</keyword>
<dbReference type="SUPFAM" id="SSF100950">
    <property type="entry name" value="NagB/RpiA/CoA transferase-like"/>
    <property type="match status" value="1"/>
</dbReference>
<dbReference type="GO" id="GO:0035999">
    <property type="term" value="P:tetrahydrofolate interconversion"/>
    <property type="evidence" value="ECO:0007669"/>
    <property type="project" value="TreeGrafter"/>
</dbReference>
<feature type="binding site" evidence="4">
    <location>
        <begin position="18"/>
        <end position="22"/>
    </location>
    <ligand>
        <name>ATP</name>
        <dbReference type="ChEBI" id="CHEBI:30616"/>
    </ligand>
</feature>
<dbReference type="InterPro" id="IPR024185">
    <property type="entry name" value="FTHF_cligase-like_sf"/>
</dbReference>
<dbReference type="GO" id="GO:0030272">
    <property type="term" value="F:5-formyltetrahydrofolate cyclo-ligase activity"/>
    <property type="evidence" value="ECO:0007669"/>
    <property type="project" value="TreeGrafter"/>
</dbReference>
<reference evidence="5 6" key="1">
    <citation type="journal article" date="2013" name="ISME J.">
        <title>A metabolic model for members of the genus Tetrasphaera involved in enhanced biological phosphorus removal.</title>
        <authorList>
            <person name="Kristiansen R."/>
            <person name="Nguyen H.T.T."/>
            <person name="Saunders A.M."/>
            <person name="Nielsen J.L."/>
            <person name="Wimmer R."/>
            <person name="Le V.Q."/>
            <person name="McIlroy S.J."/>
            <person name="Petrovski S."/>
            <person name="Seviour R.J."/>
            <person name="Calteau A."/>
            <person name="Nielsen K.L."/>
            <person name="Nielsen P.H."/>
        </authorList>
    </citation>
    <scope>NUCLEOTIDE SEQUENCE [LARGE SCALE GENOMIC DNA]</scope>
    <source>
        <strain evidence="5 6">Ben110</strain>
    </source>
</reference>
<organism evidence="5 6">
    <name type="scientific">Nostocoides australiense Ben110</name>
    <dbReference type="NCBI Taxonomy" id="1193182"/>
    <lineage>
        <taxon>Bacteria</taxon>
        <taxon>Bacillati</taxon>
        <taxon>Actinomycetota</taxon>
        <taxon>Actinomycetes</taxon>
        <taxon>Micrococcales</taxon>
        <taxon>Intrasporangiaceae</taxon>
        <taxon>Nostocoides</taxon>
    </lineage>
</organism>
<dbReference type="InterPro" id="IPR037171">
    <property type="entry name" value="NagB/RpiA_transferase-like"/>
</dbReference>
<dbReference type="InterPro" id="IPR002698">
    <property type="entry name" value="FTHF_cligase"/>
</dbReference>
<dbReference type="PANTHER" id="PTHR23407">
    <property type="entry name" value="ATPASE INHIBITOR/5-FORMYLTETRAHYDROFOLATE CYCLO-LIGASE"/>
    <property type="match status" value="1"/>
</dbReference>
<dbReference type="PANTHER" id="PTHR23407:SF1">
    <property type="entry name" value="5-FORMYLTETRAHYDROFOLATE CYCLO-LIGASE"/>
    <property type="match status" value="1"/>
</dbReference>
<dbReference type="EMBL" id="CAJA01000045">
    <property type="protein sequence ID" value="CCH72148.1"/>
    <property type="molecule type" value="Genomic_DNA"/>
</dbReference>
<feature type="binding site" evidence="4">
    <location>
        <position position="73"/>
    </location>
    <ligand>
        <name>substrate</name>
    </ligand>
</feature>
<name>W6JSS4_9MICO</name>